<keyword evidence="4" id="KW-0572">Peptidoglycan-anchor</keyword>
<sequence>MALVPQHTLTASYASPDTGGLDLGGRDSSLLRAETRHLAPGLKATSFDRLQSEGWVTGDVLVADLSTPTLSMDVRDSGSLTKPAPVTEHSLGDHAVAAVNGSFFDINNSGVAQGTNVSSSEGVKTTSASPVESFTMSEGIAAIQALTSAATVEISGTAHQVSTVNNIGIPLDGIGYFTPMWGEYPMARAIGGPANIDPEFLRVEVADGVVTRTSADLAEITGPTAIAAGTGVVLARGSAVALFADVKPGDRMPVTVAASADVDLAISGNQRLVADGAVVGAPTPGEPRTAVGVSEDGSEVIVVSLDGRQSHSRGMALDELGEFMVELGAHNAVNLDGGGSSTLLMREPGTSELSVGNAPSDGHLRSVPNSLVFSSTAPDAGVTDVSVGPESKLDDADAVFPGFSRTVSGIGLDANRGALATTGEFSVAGGHATLTAIDGDTAKVTGATPGTAPVTFTAAGKSATSEMRVLGELDRLRASRSVIALVDQNGSETVTITGLDRDGFGAPIEAADLTVSAGADVAVESLDGNTFTITPRTASGAATVSFAAGDRRVDVAVTIGLEETPVSDLANGKDWTFRSDRATGAISEATGPNGEAGLKLTYDFASSTGTRGAYAVAPEPIEIAGQPKAITMWMHGDGKSTWPRLQMKTGAGTTINLDGPHTSWTGWQEITFTVPVGTAFPLQLERVRMMETSAAKQYQGETSFAGIRAVVAPDVAQPQAPVVHDPLVITNGTVDQRAQRIAVMSDAQFVARNPEGPNVQGARQTLREILAAKPDMFVITGDFVDEAAPEDLALARRILDDEIGDQLPWVYVPGNHEVMGGPIENFIAEFGPTKTKQQVGGTLLVTLNTANGSFNGSDKQQMRFLEEALAQAEQDSTITGVLVFAHHPVDDPKSSKDSQLSDRIEAQRYQDRLAEFRADTGKSIASINGHAGVFHATSHEGVSTFLSGNSGKGPSGAPDQGGFTGWAMLGINPNSGVVGHNPTPVTSRTNWLRTEVKPRVDELTLGATAAVPAAMTVGEAVTVDATISQDGGRIVPVQWPMSAVWGGDGVIVDDGSVETDQRGRAVSASASEAAGESVVRFNPSTGALTATGVGEATLTVTVNGVVREHTITVADDATSPIDPGGPGDPSAPAEPGVPGAPGEPADGPDEGADDGTGAASGADGSAAGAAGTDSAGRRELADTGASDLQWPVTIALMGALFAAGSLLVLRRRRAS</sequence>
<keyword evidence="9" id="KW-1185">Reference proteome</keyword>
<dbReference type="EMBL" id="LDRK01000026">
    <property type="protein sequence ID" value="KTR86245.1"/>
    <property type="molecule type" value="Genomic_DNA"/>
</dbReference>
<evidence type="ECO:0000313" key="9">
    <source>
        <dbReference type="Proteomes" id="UP000070810"/>
    </source>
</evidence>
<dbReference type="InterPro" id="IPR019931">
    <property type="entry name" value="LPXTG_anchor"/>
</dbReference>
<dbReference type="PANTHER" id="PTHR40446:SF2">
    <property type="entry name" value="N-ACETYLGLUCOSAMINE-1-PHOSPHODIESTER ALPHA-N-ACETYLGLUCOSAMINIDASE"/>
    <property type="match status" value="1"/>
</dbReference>
<evidence type="ECO:0000313" key="8">
    <source>
        <dbReference type="EMBL" id="KTR86245.1"/>
    </source>
</evidence>
<gene>
    <name evidence="8" type="ORF">NS354_05645</name>
</gene>
<keyword evidence="6" id="KW-1133">Transmembrane helix</keyword>
<dbReference type="PANTHER" id="PTHR40446">
    <property type="entry name" value="N-ACETYLGLUCOSAMINE-1-PHOSPHODIESTER ALPHA-N-ACETYLGLUCOSAMINIDASE"/>
    <property type="match status" value="1"/>
</dbReference>
<feature type="compositionally biased region" description="Low complexity" evidence="5">
    <location>
        <begin position="1155"/>
        <end position="1174"/>
    </location>
</feature>
<evidence type="ECO:0000256" key="6">
    <source>
        <dbReference type="SAM" id="Phobius"/>
    </source>
</evidence>
<keyword evidence="6" id="KW-0472">Membrane</keyword>
<organism evidence="8 9">
    <name type="scientific">Leucobacter chromiiresistens</name>
    <dbReference type="NCBI Taxonomy" id="1079994"/>
    <lineage>
        <taxon>Bacteria</taxon>
        <taxon>Bacillati</taxon>
        <taxon>Actinomycetota</taxon>
        <taxon>Actinomycetes</taxon>
        <taxon>Micrococcales</taxon>
        <taxon>Microbacteriaceae</taxon>
        <taxon>Leucobacter</taxon>
    </lineage>
</organism>
<dbReference type="InterPro" id="IPR004843">
    <property type="entry name" value="Calcineurin-like_PHP"/>
</dbReference>
<feature type="domain" description="Gram-positive cocci surface proteins LPxTG" evidence="7">
    <location>
        <begin position="1180"/>
        <end position="1215"/>
    </location>
</feature>
<keyword evidence="1" id="KW-0134">Cell wall</keyword>
<feature type="region of interest" description="Disordered" evidence="5">
    <location>
        <begin position="1111"/>
        <end position="1180"/>
    </location>
</feature>
<dbReference type="Proteomes" id="UP000070810">
    <property type="component" value="Unassembled WGS sequence"/>
</dbReference>
<dbReference type="InterPro" id="IPR018711">
    <property type="entry name" value="NAGPA"/>
</dbReference>
<dbReference type="SUPFAM" id="SSF56300">
    <property type="entry name" value="Metallo-dependent phosphatases"/>
    <property type="match status" value="1"/>
</dbReference>
<dbReference type="Gene3D" id="3.60.21.10">
    <property type="match status" value="1"/>
</dbReference>
<keyword evidence="3" id="KW-0732">Signal</keyword>
<feature type="compositionally biased region" description="Low complexity" evidence="5">
    <location>
        <begin position="1128"/>
        <end position="1145"/>
    </location>
</feature>
<keyword evidence="6" id="KW-0812">Transmembrane</keyword>
<protein>
    <recommendedName>
        <fullName evidence="7">Gram-positive cocci surface proteins LPxTG domain-containing protein</fullName>
    </recommendedName>
</protein>
<evidence type="ECO:0000256" key="2">
    <source>
        <dbReference type="ARBA" id="ARBA00022525"/>
    </source>
</evidence>
<name>A0A147EPF7_9MICO</name>
<evidence type="ECO:0000256" key="3">
    <source>
        <dbReference type="ARBA" id="ARBA00022729"/>
    </source>
</evidence>
<reference evidence="8 9" key="1">
    <citation type="journal article" date="2016" name="Front. Microbiol.">
        <title>Genomic Resource of Rice Seed Associated Bacteria.</title>
        <authorList>
            <person name="Midha S."/>
            <person name="Bansal K."/>
            <person name="Sharma S."/>
            <person name="Kumar N."/>
            <person name="Patil P.P."/>
            <person name="Chaudhry V."/>
            <person name="Patil P.B."/>
        </authorList>
    </citation>
    <scope>NUCLEOTIDE SEQUENCE [LARGE SCALE GENOMIC DNA]</scope>
    <source>
        <strain evidence="8 9">NS354</strain>
    </source>
</reference>
<evidence type="ECO:0000256" key="1">
    <source>
        <dbReference type="ARBA" id="ARBA00022512"/>
    </source>
</evidence>
<dbReference type="AlphaFoldDB" id="A0A147EPF7"/>
<dbReference type="InterPro" id="IPR029052">
    <property type="entry name" value="Metallo-depent_PP-like"/>
</dbReference>
<keyword evidence="2" id="KW-0964">Secreted</keyword>
<evidence type="ECO:0000256" key="5">
    <source>
        <dbReference type="SAM" id="MobiDB-lite"/>
    </source>
</evidence>
<evidence type="ECO:0000256" key="4">
    <source>
        <dbReference type="ARBA" id="ARBA00023088"/>
    </source>
</evidence>
<dbReference type="PROSITE" id="PS50847">
    <property type="entry name" value="GRAM_POS_ANCHORING"/>
    <property type="match status" value="1"/>
</dbReference>
<proteinExistence type="predicted"/>
<dbReference type="Pfam" id="PF00149">
    <property type="entry name" value="Metallophos"/>
    <property type="match status" value="1"/>
</dbReference>
<accession>A0A147EPF7</accession>
<dbReference type="PATRIC" id="fig|1079994.3.peg.1218"/>
<feature type="transmembrane region" description="Helical" evidence="6">
    <location>
        <begin position="1188"/>
        <end position="1209"/>
    </location>
</feature>
<comment type="caution">
    <text evidence="8">The sequence shown here is derived from an EMBL/GenBank/DDBJ whole genome shotgun (WGS) entry which is preliminary data.</text>
</comment>
<dbReference type="Pfam" id="PF09992">
    <property type="entry name" value="NAGPA"/>
    <property type="match status" value="1"/>
</dbReference>
<evidence type="ECO:0000259" key="7">
    <source>
        <dbReference type="PROSITE" id="PS50847"/>
    </source>
</evidence>
<dbReference type="GO" id="GO:0016787">
    <property type="term" value="F:hydrolase activity"/>
    <property type="evidence" value="ECO:0007669"/>
    <property type="project" value="InterPro"/>
</dbReference>